<dbReference type="InterPro" id="IPR016064">
    <property type="entry name" value="NAD/diacylglycerol_kinase_sf"/>
</dbReference>
<dbReference type="EMBL" id="CAJVPK010000168">
    <property type="protein sequence ID" value="CAG8465318.1"/>
    <property type="molecule type" value="Genomic_DNA"/>
</dbReference>
<evidence type="ECO:0000256" key="1">
    <source>
        <dbReference type="ARBA" id="ARBA00004141"/>
    </source>
</evidence>
<keyword evidence="7" id="KW-0418">Kinase</keyword>
<feature type="binding site" evidence="14">
    <location>
        <position position="73"/>
    </location>
    <ligand>
        <name>Ca(2+)</name>
        <dbReference type="ChEBI" id="CHEBI:29108"/>
    </ligand>
</feature>
<comment type="cofactor">
    <cofactor evidence="15">
        <name>Zn(2+)</name>
        <dbReference type="ChEBI" id="CHEBI:29105"/>
    </cofactor>
</comment>
<dbReference type="InterPro" id="IPR002504">
    <property type="entry name" value="NADK"/>
</dbReference>
<keyword evidence="4" id="KW-0808">Transferase</keyword>
<dbReference type="Pfam" id="PF01513">
    <property type="entry name" value="NAD_kinase"/>
    <property type="match status" value="1"/>
</dbReference>
<keyword evidence="6" id="KW-0547">Nucleotide-binding</keyword>
<dbReference type="GO" id="GO:0016020">
    <property type="term" value="C:membrane"/>
    <property type="evidence" value="ECO:0007669"/>
    <property type="project" value="UniProtKB-SubCell"/>
</dbReference>
<evidence type="ECO:0000256" key="12">
    <source>
        <dbReference type="ARBA" id="ARBA00023027"/>
    </source>
</evidence>
<reference evidence="18" key="1">
    <citation type="submission" date="2021-06" db="EMBL/GenBank/DDBJ databases">
        <authorList>
            <person name="Kallberg Y."/>
            <person name="Tangrot J."/>
            <person name="Rosling A."/>
        </authorList>
    </citation>
    <scope>NUCLEOTIDE SEQUENCE</scope>
    <source>
        <strain evidence="18">AZ414A</strain>
    </source>
</reference>
<dbReference type="Proteomes" id="UP000789706">
    <property type="component" value="Unassembled WGS sequence"/>
</dbReference>
<evidence type="ECO:0000256" key="8">
    <source>
        <dbReference type="ARBA" id="ARBA00022801"/>
    </source>
</evidence>
<evidence type="ECO:0000259" key="17">
    <source>
        <dbReference type="Pfam" id="PF05699"/>
    </source>
</evidence>
<keyword evidence="5 16" id="KW-0812">Transmembrane</keyword>
<dbReference type="GO" id="GO:0006741">
    <property type="term" value="P:NADP+ biosynthetic process"/>
    <property type="evidence" value="ECO:0007669"/>
    <property type="project" value="InterPro"/>
</dbReference>
<feature type="binding site" evidence="15">
    <location>
        <position position="265"/>
    </location>
    <ligand>
        <name>Zn(2+)</name>
        <dbReference type="ChEBI" id="CHEBI:29105"/>
        <note>catalytic</note>
    </ligand>
</feature>
<dbReference type="FunFam" id="2.60.200.30:FF:000009">
    <property type="entry name" value="Poly(P)/ATP NAD kinase"/>
    <property type="match status" value="1"/>
</dbReference>
<feature type="domain" description="HAT C-terminal dimerisation" evidence="17">
    <location>
        <begin position="3"/>
        <end position="51"/>
    </location>
</feature>
<feature type="transmembrane region" description="Helical" evidence="16">
    <location>
        <begin position="218"/>
        <end position="235"/>
    </location>
</feature>
<organism evidence="18 19">
    <name type="scientific">Diversispora eburnea</name>
    <dbReference type="NCBI Taxonomy" id="1213867"/>
    <lineage>
        <taxon>Eukaryota</taxon>
        <taxon>Fungi</taxon>
        <taxon>Fungi incertae sedis</taxon>
        <taxon>Mucoromycota</taxon>
        <taxon>Glomeromycotina</taxon>
        <taxon>Glomeromycetes</taxon>
        <taxon>Diversisporales</taxon>
        <taxon>Diversisporaceae</taxon>
        <taxon>Diversispora</taxon>
    </lineage>
</organism>
<comment type="caution">
    <text evidence="18">The sequence shown here is derived from an EMBL/GenBank/DDBJ whole genome shotgun (WGS) entry which is preliminary data.</text>
</comment>
<evidence type="ECO:0000256" key="11">
    <source>
        <dbReference type="ARBA" id="ARBA00022989"/>
    </source>
</evidence>
<dbReference type="GO" id="GO:0006672">
    <property type="term" value="P:ceramide metabolic process"/>
    <property type="evidence" value="ECO:0007669"/>
    <property type="project" value="InterPro"/>
</dbReference>
<dbReference type="InterPro" id="IPR017437">
    <property type="entry name" value="ATP-NAD_kinase_PpnK-typ_C"/>
</dbReference>
<dbReference type="Pfam" id="PF20143">
    <property type="entry name" value="NAD_kinase_C"/>
    <property type="match status" value="1"/>
</dbReference>
<dbReference type="AlphaFoldDB" id="A0A9N8YZ48"/>
<comment type="similarity">
    <text evidence="3">Belongs to the NAD kinase family.</text>
</comment>
<evidence type="ECO:0000313" key="18">
    <source>
        <dbReference type="EMBL" id="CAG8465318.1"/>
    </source>
</evidence>
<feature type="binding site" evidence="15">
    <location>
        <position position="121"/>
    </location>
    <ligand>
        <name>Zn(2+)</name>
        <dbReference type="ChEBI" id="CHEBI:29105"/>
        <note>catalytic</note>
    </ligand>
</feature>
<keyword evidence="12" id="KW-0520">NAD</keyword>
<comment type="subcellular location">
    <subcellularLocation>
        <location evidence="1">Membrane</location>
        <topology evidence="1">Multi-pass membrane protein</topology>
    </subcellularLocation>
</comment>
<dbReference type="Pfam" id="PF05875">
    <property type="entry name" value="Ceramidase"/>
    <property type="match status" value="1"/>
</dbReference>
<protein>
    <submittedName>
        <fullName evidence="18">655_t:CDS:1</fullName>
    </submittedName>
</protein>
<dbReference type="GO" id="GO:0046872">
    <property type="term" value="F:metal ion binding"/>
    <property type="evidence" value="ECO:0007669"/>
    <property type="project" value="UniProtKB-KW"/>
</dbReference>
<gene>
    <name evidence="18" type="ORF">DEBURN_LOCUS2888</name>
</gene>
<dbReference type="GO" id="GO:0005524">
    <property type="term" value="F:ATP binding"/>
    <property type="evidence" value="ECO:0007669"/>
    <property type="project" value="UniProtKB-KW"/>
</dbReference>
<dbReference type="SUPFAM" id="SSF53098">
    <property type="entry name" value="Ribonuclease H-like"/>
    <property type="match status" value="1"/>
</dbReference>
<keyword evidence="14" id="KW-0479">Metal-binding</keyword>
<dbReference type="InterPro" id="IPR017438">
    <property type="entry name" value="ATP-NAD_kinase_N"/>
</dbReference>
<dbReference type="GO" id="GO:0046983">
    <property type="term" value="F:protein dimerization activity"/>
    <property type="evidence" value="ECO:0007669"/>
    <property type="project" value="InterPro"/>
</dbReference>
<evidence type="ECO:0000256" key="14">
    <source>
        <dbReference type="PIRSR" id="PIRSR608901-1"/>
    </source>
</evidence>
<keyword evidence="9" id="KW-0067">ATP-binding</keyword>
<dbReference type="GO" id="GO:0003951">
    <property type="term" value="F:NAD+ kinase activity"/>
    <property type="evidence" value="ECO:0007669"/>
    <property type="project" value="InterPro"/>
</dbReference>
<evidence type="ECO:0000256" key="3">
    <source>
        <dbReference type="ARBA" id="ARBA00010995"/>
    </source>
</evidence>
<dbReference type="SUPFAM" id="SSF111331">
    <property type="entry name" value="NAD kinase/diacylglycerol kinase-like"/>
    <property type="match status" value="1"/>
</dbReference>
<comment type="similarity">
    <text evidence="2">Belongs to the alkaline ceramidase family.</text>
</comment>
<keyword evidence="15" id="KW-0862">Zinc</keyword>
<evidence type="ECO:0000313" key="19">
    <source>
        <dbReference type="Proteomes" id="UP000789706"/>
    </source>
</evidence>
<evidence type="ECO:0000256" key="16">
    <source>
        <dbReference type="SAM" id="Phobius"/>
    </source>
</evidence>
<evidence type="ECO:0000256" key="15">
    <source>
        <dbReference type="PIRSR" id="PIRSR608901-2"/>
    </source>
</evidence>
<feature type="transmembrane region" description="Helical" evidence="16">
    <location>
        <begin position="74"/>
        <end position="92"/>
    </location>
</feature>
<feature type="transmembrane region" description="Helical" evidence="16">
    <location>
        <begin position="188"/>
        <end position="206"/>
    </location>
</feature>
<feature type="binding site" evidence="14">
    <location>
        <position position="62"/>
    </location>
    <ligand>
        <name>Ca(2+)</name>
        <dbReference type="ChEBI" id="CHEBI:29108"/>
    </ligand>
</feature>
<evidence type="ECO:0000256" key="2">
    <source>
        <dbReference type="ARBA" id="ARBA00009780"/>
    </source>
</evidence>
<dbReference type="PANTHER" id="PTHR20275:SF26">
    <property type="entry name" value="NADH KINASE POS5, MITOCHONDRIAL"/>
    <property type="match status" value="1"/>
</dbReference>
<dbReference type="OrthoDB" id="24581at2759"/>
<dbReference type="Gene3D" id="2.60.200.30">
    <property type="entry name" value="Probable inorganic polyphosphate/atp-NAD kinase, domain 2"/>
    <property type="match status" value="1"/>
</dbReference>
<feature type="binding site" evidence="15">
    <location>
        <position position="261"/>
    </location>
    <ligand>
        <name>Zn(2+)</name>
        <dbReference type="ChEBI" id="CHEBI:29105"/>
        <note>catalytic</note>
    </ligand>
</feature>
<dbReference type="HAMAP" id="MF_00361">
    <property type="entry name" value="NAD_kinase"/>
    <property type="match status" value="1"/>
</dbReference>
<dbReference type="GO" id="GO:0016811">
    <property type="term" value="F:hydrolase activity, acting on carbon-nitrogen (but not peptide) bonds, in linear amides"/>
    <property type="evidence" value="ECO:0007669"/>
    <property type="project" value="InterPro"/>
</dbReference>
<dbReference type="Pfam" id="PF05699">
    <property type="entry name" value="Dimer_Tnp_hAT"/>
    <property type="match status" value="1"/>
</dbReference>
<feature type="transmembrane region" description="Helical" evidence="16">
    <location>
        <begin position="256"/>
        <end position="276"/>
    </location>
</feature>
<dbReference type="PANTHER" id="PTHR20275">
    <property type="entry name" value="NAD KINASE"/>
    <property type="match status" value="1"/>
</dbReference>
<keyword evidence="13 16" id="KW-0472">Membrane</keyword>
<sequence>MASTFPLLSEIAFDYMWLPISSCAVEWSFSVYNNILSDNRQNLSTESLKILNMITSTLDWCEENYKDHKCIAEFINTLTNILFIGLALFGVYNTAKQRLEKRFIVAYGGIALIGIGSWMFHMTLLYQFQLLDELPMQYATCILAYNIFETGSKTKYGIYLPLGLLTYAIGVTTIYLRIVNPVFHQVTYGILVTIINVRSYYLLGFIPKGKTHKTLKDLLFVAWTIFGTGFVFWNIDNIACDNLRLIRAKIGKPFGYLMEFHGWWHICTAIGGYYWIVFNQYLRVLLLGDISNWKLKWGFFDRIPYLNIQNNSYFRRNYHTDTTKLPNKVPFIITQEGKGIQSPQPIIGTSITEIEQTVDSKYGKKYKLKWPTPPQNVLIIKKPNTTFTADRTFVEVIEWLHETYPNLNIIIESEVAEKFRELREFAYAVSKVDFIITLGGDGTILHTSSLFDQAVPPVISFSMGTLGFLLQFHIEHYQQAISDLIKGDVSLLLRMRLACSLWTAESKRLDIGDLVDLQAMNEVSLHRGRFPNLAVINCFVDDEFLTEAVADGLVVATPTGSTAYSLSAGGPIVHPSVQSLLITPICPRSLSFRPALIPPTAKVKLEICGESRLTEVTIDGKKICMLSQGDFLEVKMSSYPIPCVNRIDKGIAWVKDINNLLKWNQSFVNKKHLIHELFET</sequence>
<accession>A0A9N8YZ48</accession>
<name>A0A9N8YZ48_9GLOM</name>
<keyword evidence="11 16" id="KW-1133">Transmembrane helix</keyword>
<feature type="binding site" evidence="14">
    <location>
        <position position="59"/>
    </location>
    <ligand>
        <name>Ca(2+)</name>
        <dbReference type="ChEBI" id="CHEBI:29108"/>
    </ligand>
</feature>
<feature type="transmembrane region" description="Helical" evidence="16">
    <location>
        <begin position="156"/>
        <end position="176"/>
    </location>
</feature>
<evidence type="ECO:0000256" key="13">
    <source>
        <dbReference type="ARBA" id="ARBA00023136"/>
    </source>
</evidence>
<dbReference type="GO" id="GO:0019674">
    <property type="term" value="P:NAD+ metabolic process"/>
    <property type="evidence" value="ECO:0007669"/>
    <property type="project" value="InterPro"/>
</dbReference>
<proteinExistence type="inferred from homology"/>
<feature type="binding site" evidence="14">
    <location>
        <position position="60"/>
    </location>
    <ligand>
        <name>Ca(2+)</name>
        <dbReference type="ChEBI" id="CHEBI:29108"/>
    </ligand>
</feature>
<feature type="binding site" evidence="14">
    <location>
        <position position="64"/>
    </location>
    <ligand>
        <name>Ca(2+)</name>
        <dbReference type="ChEBI" id="CHEBI:29108"/>
    </ligand>
</feature>
<keyword evidence="14" id="KW-0106">Calcium</keyword>
<evidence type="ECO:0000256" key="7">
    <source>
        <dbReference type="ARBA" id="ARBA00022777"/>
    </source>
</evidence>
<dbReference type="InterPro" id="IPR012337">
    <property type="entry name" value="RNaseH-like_sf"/>
</dbReference>
<evidence type="ECO:0000256" key="10">
    <source>
        <dbReference type="ARBA" id="ARBA00022857"/>
    </source>
</evidence>
<dbReference type="InterPro" id="IPR008901">
    <property type="entry name" value="ACER"/>
</dbReference>
<evidence type="ECO:0000256" key="4">
    <source>
        <dbReference type="ARBA" id="ARBA00022679"/>
    </source>
</evidence>
<dbReference type="Gene3D" id="3.40.50.10330">
    <property type="entry name" value="Probable inorganic polyphosphate/atp-NAD kinase, domain 1"/>
    <property type="match status" value="1"/>
</dbReference>
<dbReference type="InterPro" id="IPR008906">
    <property type="entry name" value="HATC_C_dom"/>
</dbReference>
<evidence type="ECO:0000256" key="6">
    <source>
        <dbReference type="ARBA" id="ARBA00022741"/>
    </source>
</evidence>
<keyword evidence="8" id="KW-0378">Hydrolase</keyword>
<evidence type="ECO:0000256" key="9">
    <source>
        <dbReference type="ARBA" id="ARBA00022840"/>
    </source>
</evidence>
<keyword evidence="10" id="KW-0521">NADP</keyword>
<keyword evidence="19" id="KW-1185">Reference proteome</keyword>
<evidence type="ECO:0000256" key="5">
    <source>
        <dbReference type="ARBA" id="ARBA00022692"/>
    </source>
</evidence>
<feature type="transmembrane region" description="Helical" evidence="16">
    <location>
        <begin position="104"/>
        <end position="126"/>
    </location>
</feature>